<evidence type="ECO:0000313" key="1">
    <source>
        <dbReference type="EMBL" id="ORI07158.1"/>
    </source>
</evidence>
<dbReference type="EMBL" id="LVWL01000020">
    <property type="protein sequence ID" value="ORI07158.1"/>
    <property type="molecule type" value="Genomic_DNA"/>
</dbReference>
<comment type="caution">
    <text evidence="1">The sequence shown here is derived from an EMBL/GenBank/DDBJ whole genome shotgun (WGS) entry which is preliminary data.</text>
</comment>
<organism evidence="1 2">
    <name type="scientific">Campylobacter concisus</name>
    <dbReference type="NCBI Taxonomy" id="199"/>
    <lineage>
        <taxon>Bacteria</taxon>
        <taxon>Pseudomonadati</taxon>
        <taxon>Campylobacterota</taxon>
        <taxon>Epsilonproteobacteria</taxon>
        <taxon>Campylobacterales</taxon>
        <taxon>Campylobacteraceae</taxon>
        <taxon>Campylobacter</taxon>
    </lineage>
</organism>
<gene>
    <name evidence="1" type="ORF">A3835_06080</name>
</gene>
<dbReference type="Proteomes" id="UP000192671">
    <property type="component" value="Unassembled WGS sequence"/>
</dbReference>
<protein>
    <submittedName>
        <fullName evidence="1">Uncharacterized protein</fullName>
    </submittedName>
</protein>
<proteinExistence type="predicted"/>
<evidence type="ECO:0000313" key="2">
    <source>
        <dbReference type="Proteomes" id="UP000192671"/>
    </source>
</evidence>
<reference evidence="1 2" key="1">
    <citation type="journal article" date="2017" name="Gene Rep">
        <title>The ribosomal RNA operon (rrn) of Campylobacter concisus supports molecular typing to genomospecies level.</title>
        <authorList>
            <person name="Huq M."/>
            <person name="Van T.T.H."/>
            <person name="Gurtler V."/>
            <person name="Elshagmani E."/>
            <person name="Allemailem K.S."/>
            <person name="Smooker P.M."/>
            <person name="Istivan T.S."/>
        </authorList>
    </citation>
    <scope>NUCLEOTIDE SEQUENCE [LARGE SCALE GENOMIC DNA]</scope>
    <source>
        <strain evidence="1 2">RCH 26</strain>
    </source>
</reference>
<accession>A0A1X0U107</accession>
<sequence length="61" mass="7018">MNGILKFAPQYKLIKNYAKRLNFYDITFSYKFPLSLLFQFGKALSSSKSPKSAYFSVKIAP</sequence>
<dbReference type="AlphaFoldDB" id="A0A1X0U107"/>
<name>A0A1X0U107_9BACT</name>